<sequence>MSPLEKIVYFLVAVALYLATLGTAFFATTPTPELEQVAIGISLVEAAHWYYGLKHRRIGAYFWGTLVVIATLVLLLKKTIGVQFWL</sequence>
<organism evidence="2 3">
    <name type="scientific">candidate division WWE3 bacterium</name>
    <dbReference type="NCBI Taxonomy" id="2053526"/>
    <lineage>
        <taxon>Bacteria</taxon>
        <taxon>Katanobacteria</taxon>
    </lineage>
</organism>
<proteinExistence type="predicted"/>
<keyword evidence="1" id="KW-1133">Transmembrane helix</keyword>
<reference evidence="2 3" key="1">
    <citation type="journal article" date="2020" name="Biotechnol. Biofuels">
        <title>New insights from the biogas microbiome by comprehensive genome-resolved metagenomics of nearly 1600 species originating from multiple anaerobic digesters.</title>
        <authorList>
            <person name="Campanaro S."/>
            <person name="Treu L."/>
            <person name="Rodriguez-R L.M."/>
            <person name="Kovalovszki A."/>
            <person name="Ziels R.M."/>
            <person name="Maus I."/>
            <person name="Zhu X."/>
            <person name="Kougias P.G."/>
            <person name="Basile A."/>
            <person name="Luo G."/>
            <person name="Schluter A."/>
            <person name="Konstantinidis K.T."/>
            <person name="Angelidaki I."/>
        </authorList>
    </citation>
    <scope>NUCLEOTIDE SEQUENCE [LARGE SCALE GENOMIC DNA]</scope>
    <source>
        <strain evidence="2">AS27yjCOA_165</strain>
    </source>
</reference>
<evidence type="ECO:0000256" key="1">
    <source>
        <dbReference type="SAM" id="Phobius"/>
    </source>
</evidence>
<keyword evidence="1" id="KW-0472">Membrane</keyword>
<protein>
    <submittedName>
        <fullName evidence="2">Uncharacterized protein</fullName>
    </submittedName>
</protein>
<name>A0A7X9HH25_UNCKA</name>
<dbReference type="Proteomes" id="UP000526033">
    <property type="component" value="Unassembled WGS sequence"/>
</dbReference>
<accession>A0A7X9HH25</accession>
<dbReference type="AlphaFoldDB" id="A0A7X9HH25"/>
<dbReference type="EMBL" id="JAAZNL010000032">
    <property type="protein sequence ID" value="NMB70162.1"/>
    <property type="molecule type" value="Genomic_DNA"/>
</dbReference>
<keyword evidence="1" id="KW-0812">Transmembrane</keyword>
<feature type="transmembrane region" description="Helical" evidence="1">
    <location>
        <begin position="7"/>
        <end position="27"/>
    </location>
</feature>
<gene>
    <name evidence="2" type="ORF">GYA27_03105</name>
</gene>
<feature type="transmembrane region" description="Helical" evidence="1">
    <location>
        <begin position="58"/>
        <end position="76"/>
    </location>
</feature>
<evidence type="ECO:0000313" key="3">
    <source>
        <dbReference type="Proteomes" id="UP000526033"/>
    </source>
</evidence>
<evidence type="ECO:0000313" key="2">
    <source>
        <dbReference type="EMBL" id="NMB70162.1"/>
    </source>
</evidence>
<comment type="caution">
    <text evidence="2">The sequence shown here is derived from an EMBL/GenBank/DDBJ whole genome shotgun (WGS) entry which is preliminary data.</text>
</comment>